<dbReference type="InterPro" id="IPR021889">
    <property type="entry name" value="DUF3500"/>
</dbReference>
<evidence type="ECO:0000313" key="2">
    <source>
        <dbReference type="EMBL" id="GHC43899.1"/>
    </source>
</evidence>
<feature type="signal peptide" evidence="1">
    <location>
        <begin position="1"/>
        <end position="17"/>
    </location>
</feature>
<sequence length="328" mass="36978">MRAVCLLLLSGSLTLFADTPVGSAQVKASALKFLGLLNEEQKEKATFDLTDEERENWHYVPLDRAGLRLDAMDETQQKAAHELLGQSLSAQGHATAKQVIQQEMMLYEKSNQSEYRNPGKYTVAIFGTPSAEKPWGWRFEGHHLSLNFTIAEEKVVLTTPFFFGTNPAEVREGPHKGMRPLGKIEDAARSLARKLHQEGKHVRFTNEPPKEIISAQDRVAKKLNNEGVTYSELGEAAKKEFLVLTQLIASSQRKDFLNITTDSLNEAYFGWAGEFDAGEAHYFRIQSPQFLIEYANIQNGANHAHLVWRDFDGDFGRNVLKEHLDHAH</sequence>
<protein>
    <recommendedName>
        <fullName evidence="4">DUF3500 domain-containing protein</fullName>
    </recommendedName>
</protein>
<dbReference type="EMBL" id="BMXI01000002">
    <property type="protein sequence ID" value="GHC43899.1"/>
    <property type="molecule type" value="Genomic_DNA"/>
</dbReference>
<gene>
    <name evidence="2" type="ORF">GCM10007100_06360</name>
</gene>
<dbReference type="RefSeq" id="WP_189567286.1">
    <property type="nucleotide sequence ID" value="NZ_BMXI01000002.1"/>
</dbReference>
<evidence type="ECO:0000313" key="3">
    <source>
        <dbReference type="Proteomes" id="UP000644507"/>
    </source>
</evidence>
<dbReference type="PANTHER" id="PTHR37489:SF1">
    <property type="entry name" value="DUF3500 DOMAIN-CONTAINING PROTEIN"/>
    <property type="match status" value="1"/>
</dbReference>
<name>A0A918WG50_9BACT</name>
<dbReference type="PANTHER" id="PTHR37489">
    <property type="entry name" value="DUF3500 DOMAIN-CONTAINING PROTEIN"/>
    <property type="match status" value="1"/>
</dbReference>
<dbReference type="Pfam" id="PF12006">
    <property type="entry name" value="DUF3500"/>
    <property type="match status" value="1"/>
</dbReference>
<evidence type="ECO:0000256" key="1">
    <source>
        <dbReference type="SAM" id="SignalP"/>
    </source>
</evidence>
<evidence type="ECO:0008006" key="4">
    <source>
        <dbReference type="Google" id="ProtNLM"/>
    </source>
</evidence>
<dbReference type="Proteomes" id="UP000644507">
    <property type="component" value="Unassembled WGS sequence"/>
</dbReference>
<keyword evidence="1" id="KW-0732">Signal</keyword>
<reference evidence="2" key="2">
    <citation type="submission" date="2020-09" db="EMBL/GenBank/DDBJ databases">
        <authorList>
            <person name="Sun Q."/>
            <person name="Kim S."/>
        </authorList>
    </citation>
    <scope>NUCLEOTIDE SEQUENCE</scope>
    <source>
        <strain evidence="2">KCTC 12988</strain>
    </source>
</reference>
<feature type="chain" id="PRO_5036897197" description="DUF3500 domain-containing protein" evidence="1">
    <location>
        <begin position="18"/>
        <end position="328"/>
    </location>
</feature>
<keyword evidence="3" id="KW-1185">Reference proteome</keyword>
<accession>A0A918WG50</accession>
<reference evidence="2" key="1">
    <citation type="journal article" date="2014" name="Int. J. Syst. Evol. Microbiol.">
        <title>Complete genome sequence of Corynebacterium casei LMG S-19264T (=DSM 44701T), isolated from a smear-ripened cheese.</title>
        <authorList>
            <consortium name="US DOE Joint Genome Institute (JGI-PGF)"/>
            <person name="Walter F."/>
            <person name="Albersmeier A."/>
            <person name="Kalinowski J."/>
            <person name="Ruckert C."/>
        </authorList>
    </citation>
    <scope>NUCLEOTIDE SEQUENCE</scope>
    <source>
        <strain evidence="2">KCTC 12988</strain>
    </source>
</reference>
<comment type="caution">
    <text evidence="2">The sequence shown here is derived from an EMBL/GenBank/DDBJ whole genome shotgun (WGS) entry which is preliminary data.</text>
</comment>
<proteinExistence type="predicted"/>
<dbReference type="AlphaFoldDB" id="A0A918WG50"/>
<organism evidence="2 3">
    <name type="scientific">Roseibacillus persicicus</name>
    <dbReference type="NCBI Taxonomy" id="454148"/>
    <lineage>
        <taxon>Bacteria</taxon>
        <taxon>Pseudomonadati</taxon>
        <taxon>Verrucomicrobiota</taxon>
        <taxon>Verrucomicrobiia</taxon>
        <taxon>Verrucomicrobiales</taxon>
        <taxon>Verrucomicrobiaceae</taxon>
        <taxon>Roseibacillus</taxon>
    </lineage>
</organism>